<keyword evidence="2" id="KW-1185">Reference proteome</keyword>
<dbReference type="OrthoDB" id="8065733at2759"/>
<dbReference type="Proteomes" id="UP000801492">
    <property type="component" value="Unassembled WGS sequence"/>
</dbReference>
<comment type="caution">
    <text evidence="1">The sequence shown here is derived from an EMBL/GenBank/DDBJ whole genome shotgun (WGS) entry which is preliminary data.</text>
</comment>
<proteinExistence type="predicted"/>
<gene>
    <name evidence="1" type="ORF">ILUMI_14078</name>
</gene>
<dbReference type="AlphaFoldDB" id="A0A8K0G570"/>
<name>A0A8K0G570_IGNLU</name>
<reference evidence="1" key="1">
    <citation type="submission" date="2019-08" db="EMBL/GenBank/DDBJ databases">
        <title>The genome of the North American firefly Photinus pyralis.</title>
        <authorList>
            <consortium name="Photinus pyralis genome working group"/>
            <person name="Fallon T.R."/>
            <person name="Sander Lower S.E."/>
            <person name="Weng J.-K."/>
        </authorList>
    </citation>
    <scope>NUCLEOTIDE SEQUENCE</scope>
    <source>
        <strain evidence="1">TRF0915ILg1</strain>
        <tissue evidence="1">Whole body</tissue>
    </source>
</reference>
<evidence type="ECO:0000313" key="1">
    <source>
        <dbReference type="EMBL" id="KAF2892095.1"/>
    </source>
</evidence>
<evidence type="ECO:0000313" key="2">
    <source>
        <dbReference type="Proteomes" id="UP000801492"/>
    </source>
</evidence>
<accession>A0A8K0G570</accession>
<dbReference type="EMBL" id="VTPC01013412">
    <property type="protein sequence ID" value="KAF2892095.1"/>
    <property type="molecule type" value="Genomic_DNA"/>
</dbReference>
<organism evidence="1 2">
    <name type="scientific">Ignelater luminosus</name>
    <name type="common">Cucubano</name>
    <name type="synonym">Pyrophorus luminosus</name>
    <dbReference type="NCBI Taxonomy" id="2038154"/>
    <lineage>
        <taxon>Eukaryota</taxon>
        <taxon>Metazoa</taxon>
        <taxon>Ecdysozoa</taxon>
        <taxon>Arthropoda</taxon>
        <taxon>Hexapoda</taxon>
        <taxon>Insecta</taxon>
        <taxon>Pterygota</taxon>
        <taxon>Neoptera</taxon>
        <taxon>Endopterygota</taxon>
        <taxon>Coleoptera</taxon>
        <taxon>Polyphaga</taxon>
        <taxon>Elateriformia</taxon>
        <taxon>Elateroidea</taxon>
        <taxon>Elateridae</taxon>
        <taxon>Agrypninae</taxon>
        <taxon>Pyrophorini</taxon>
        <taxon>Ignelater</taxon>
    </lineage>
</organism>
<protein>
    <submittedName>
        <fullName evidence="1">Uncharacterized protein</fullName>
    </submittedName>
</protein>
<sequence length="121" mass="13923">MACRRFYSLEQTLQNGKYGDLMHGYLELEHMEKLLQSEAENSKPHLHCYLPHHAEALEIQKQLIELLESVTPKDCKASLPLQIDDKNLIKALGLLWCLTDDIFKFAINIETENTMCPVPNV</sequence>